<keyword evidence="7 12" id="KW-0378">Hydrolase</keyword>
<dbReference type="PANTHER" id="PTHR43221:SF1">
    <property type="entry name" value="PROTEASE HTPX"/>
    <property type="match status" value="1"/>
</dbReference>
<accession>A0A554LIY2</accession>
<dbReference type="GO" id="GO:0004222">
    <property type="term" value="F:metalloendopeptidase activity"/>
    <property type="evidence" value="ECO:0007669"/>
    <property type="project" value="UniProtKB-UniRule"/>
</dbReference>
<evidence type="ECO:0000259" key="13">
    <source>
        <dbReference type="Pfam" id="PF01435"/>
    </source>
</evidence>
<dbReference type="EMBL" id="VMGK01000019">
    <property type="protein sequence ID" value="TSC92599.1"/>
    <property type="molecule type" value="Genomic_DNA"/>
</dbReference>
<dbReference type="GO" id="GO:0008270">
    <property type="term" value="F:zinc ion binding"/>
    <property type="evidence" value="ECO:0007669"/>
    <property type="project" value="UniProtKB-UniRule"/>
</dbReference>
<dbReference type="GO" id="GO:0006508">
    <property type="term" value="P:proteolysis"/>
    <property type="evidence" value="ECO:0007669"/>
    <property type="project" value="UniProtKB-KW"/>
</dbReference>
<feature type="binding site" evidence="12">
    <location>
        <position position="123"/>
    </location>
    <ligand>
        <name>Zn(2+)</name>
        <dbReference type="ChEBI" id="CHEBI:29105"/>
        <note>catalytic</note>
    </ligand>
</feature>
<proteinExistence type="inferred from homology"/>
<gene>
    <name evidence="12" type="primary">htpX</name>
    <name evidence="14" type="ORF">CEN89_605</name>
</gene>
<dbReference type="HAMAP" id="MF_00188">
    <property type="entry name" value="Pept_M48_protease_HtpX"/>
    <property type="match status" value="1"/>
</dbReference>
<protein>
    <recommendedName>
        <fullName evidence="12">Protease HtpX homolog</fullName>
        <ecNumber evidence="12">3.4.24.-</ecNumber>
    </recommendedName>
</protein>
<reference evidence="14 15" key="1">
    <citation type="submission" date="2017-07" db="EMBL/GenBank/DDBJ databases">
        <title>Mechanisms for carbon and nitrogen cycling indicate functional differentiation within the Candidate Phyla Radiation.</title>
        <authorList>
            <person name="Danczak R.E."/>
            <person name="Johnston M.D."/>
            <person name="Kenah C."/>
            <person name="Slattery M."/>
            <person name="Wrighton K.C."/>
            <person name="Wilkins M.J."/>
        </authorList>
    </citation>
    <scope>NUCLEOTIDE SEQUENCE [LARGE SCALE GENOMIC DNA]</scope>
    <source>
        <strain evidence="14">Licking1014_7</strain>
    </source>
</reference>
<sequence length="273" mass="30052">MIIGLGWFLSWYYNSPGILVIAVLWSVGQALIAYYRSDKIALSVSGAREASRENFLELHRIVENLAITAGVVKPKIYVMPDASINAFATGRDPAHASVAVTTGLLERLNKTQIEGVISHELSHIKNYDIRLMTMIVVLVGAVSLASNLFLRRMWWGGGDRGSDGNGQGKNIIALLGFALIILSPIFAWLIQLSISRRREYLADASGALLTRYPEGLASALEVIASDKKPLRAANSATAHLFIASPFKKRAFASWFSTHPDVKDRIKKLREMTD</sequence>
<evidence type="ECO:0000256" key="8">
    <source>
        <dbReference type="ARBA" id="ARBA00022833"/>
    </source>
</evidence>
<comment type="cofactor">
    <cofactor evidence="12">
        <name>Zn(2+)</name>
        <dbReference type="ChEBI" id="CHEBI:29105"/>
    </cofactor>
    <text evidence="12">Binds 1 zinc ion per subunit.</text>
</comment>
<evidence type="ECO:0000256" key="3">
    <source>
        <dbReference type="ARBA" id="ARBA00022475"/>
    </source>
</evidence>
<feature type="binding site" evidence="12">
    <location>
        <position position="119"/>
    </location>
    <ligand>
        <name>Zn(2+)</name>
        <dbReference type="ChEBI" id="CHEBI:29105"/>
        <note>catalytic</note>
    </ligand>
</feature>
<keyword evidence="10 12" id="KW-0482">Metalloprotease</keyword>
<keyword evidence="4 12" id="KW-0645">Protease</keyword>
<feature type="active site" evidence="12">
    <location>
        <position position="120"/>
    </location>
</feature>
<dbReference type="InterPro" id="IPR022919">
    <property type="entry name" value="Pept_M48_protease_HtpX"/>
</dbReference>
<dbReference type="CDD" id="cd07340">
    <property type="entry name" value="M48B_Htpx_like"/>
    <property type="match status" value="1"/>
</dbReference>
<dbReference type="InterPro" id="IPR050083">
    <property type="entry name" value="HtpX_protease"/>
</dbReference>
<keyword evidence="5 12" id="KW-0812">Transmembrane</keyword>
<feature type="binding site" evidence="12">
    <location>
        <position position="199"/>
    </location>
    <ligand>
        <name>Zn(2+)</name>
        <dbReference type="ChEBI" id="CHEBI:29105"/>
        <note>catalytic</note>
    </ligand>
</feature>
<evidence type="ECO:0000256" key="1">
    <source>
        <dbReference type="ARBA" id="ARBA00004651"/>
    </source>
</evidence>
<evidence type="ECO:0000256" key="10">
    <source>
        <dbReference type="ARBA" id="ARBA00023049"/>
    </source>
</evidence>
<comment type="caution">
    <text evidence="14">The sequence shown here is derived from an EMBL/GenBank/DDBJ whole genome shotgun (WGS) entry which is preliminary data.</text>
</comment>
<dbReference type="Pfam" id="PF01435">
    <property type="entry name" value="Peptidase_M48"/>
    <property type="match status" value="1"/>
</dbReference>
<evidence type="ECO:0000256" key="11">
    <source>
        <dbReference type="ARBA" id="ARBA00023136"/>
    </source>
</evidence>
<evidence type="ECO:0000313" key="14">
    <source>
        <dbReference type="EMBL" id="TSC92599.1"/>
    </source>
</evidence>
<comment type="subcellular location">
    <subcellularLocation>
        <location evidence="1 12">Cell membrane</location>
        <topology evidence="1 12">Multi-pass membrane protein</topology>
    </subcellularLocation>
</comment>
<keyword evidence="8 12" id="KW-0862">Zinc</keyword>
<dbReference type="EC" id="3.4.24.-" evidence="12"/>
<evidence type="ECO:0000256" key="12">
    <source>
        <dbReference type="HAMAP-Rule" id="MF_00188"/>
    </source>
</evidence>
<dbReference type="GO" id="GO:0005886">
    <property type="term" value="C:plasma membrane"/>
    <property type="evidence" value="ECO:0007669"/>
    <property type="project" value="UniProtKB-SubCell"/>
</dbReference>
<evidence type="ECO:0000256" key="2">
    <source>
        <dbReference type="ARBA" id="ARBA00009779"/>
    </source>
</evidence>
<keyword evidence="3 12" id="KW-1003">Cell membrane</keyword>
<evidence type="ECO:0000256" key="5">
    <source>
        <dbReference type="ARBA" id="ARBA00022692"/>
    </source>
</evidence>
<dbReference type="Gene3D" id="3.30.2010.10">
    <property type="entry name" value="Metalloproteases ('zincins'), catalytic domain"/>
    <property type="match status" value="1"/>
</dbReference>
<evidence type="ECO:0000256" key="4">
    <source>
        <dbReference type="ARBA" id="ARBA00022670"/>
    </source>
</evidence>
<evidence type="ECO:0000256" key="6">
    <source>
        <dbReference type="ARBA" id="ARBA00022723"/>
    </source>
</evidence>
<feature type="domain" description="Peptidase M48" evidence="13">
    <location>
        <begin position="55"/>
        <end position="271"/>
    </location>
</feature>
<dbReference type="AlphaFoldDB" id="A0A554LIY2"/>
<dbReference type="PANTHER" id="PTHR43221">
    <property type="entry name" value="PROTEASE HTPX"/>
    <property type="match status" value="1"/>
</dbReference>
<name>A0A554LIY2_9BACT</name>
<keyword evidence="11 12" id="KW-0472">Membrane</keyword>
<evidence type="ECO:0000256" key="9">
    <source>
        <dbReference type="ARBA" id="ARBA00022989"/>
    </source>
</evidence>
<feature type="transmembrane region" description="Helical" evidence="12">
    <location>
        <begin position="131"/>
        <end position="150"/>
    </location>
</feature>
<feature type="transmembrane region" description="Helical" evidence="12">
    <location>
        <begin position="12"/>
        <end position="35"/>
    </location>
</feature>
<comment type="similarity">
    <text evidence="2 12">Belongs to the peptidase M48B family.</text>
</comment>
<keyword evidence="6 12" id="KW-0479">Metal-binding</keyword>
<organism evidence="14 15">
    <name type="scientific">Candidatus Berkelbacteria bacterium Licking1014_7</name>
    <dbReference type="NCBI Taxonomy" id="2017147"/>
    <lineage>
        <taxon>Bacteria</taxon>
        <taxon>Candidatus Berkelbacteria</taxon>
    </lineage>
</organism>
<feature type="transmembrane region" description="Helical" evidence="12">
    <location>
        <begin position="170"/>
        <end position="190"/>
    </location>
</feature>
<evidence type="ECO:0000256" key="7">
    <source>
        <dbReference type="ARBA" id="ARBA00022801"/>
    </source>
</evidence>
<dbReference type="InterPro" id="IPR001915">
    <property type="entry name" value="Peptidase_M48"/>
</dbReference>
<keyword evidence="9 12" id="KW-1133">Transmembrane helix</keyword>
<dbReference type="Proteomes" id="UP000315689">
    <property type="component" value="Unassembled WGS sequence"/>
</dbReference>
<evidence type="ECO:0000313" key="15">
    <source>
        <dbReference type="Proteomes" id="UP000315689"/>
    </source>
</evidence>